<keyword evidence="1" id="KW-0479">Metal-binding</keyword>
<proteinExistence type="predicted"/>
<dbReference type="GO" id="GO:0008270">
    <property type="term" value="F:zinc ion binding"/>
    <property type="evidence" value="ECO:0007669"/>
    <property type="project" value="UniProtKB-KW"/>
</dbReference>
<dbReference type="InterPro" id="IPR013083">
    <property type="entry name" value="Znf_RING/FYVE/PHD"/>
</dbReference>
<evidence type="ECO:0000256" key="1">
    <source>
        <dbReference type="PROSITE-ProRule" id="PRU00175"/>
    </source>
</evidence>
<reference evidence="3" key="1">
    <citation type="journal article" date="2011" name="PLoS Biol.">
        <title>Gene gain and loss during evolution of obligate parasitism in the white rust pathogen of Arabidopsis thaliana.</title>
        <authorList>
            <person name="Kemen E."/>
            <person name="Gardiner A."/>
            <person name="Schultz-Larsen T."/>
            <person name="Kemen A.C."/>
            <person name="Balmuth A.L."/>
            <person name="Robert-Seilaniantz A."/>
            <person name="Bailey K."/>
            <person name="Holub E."/>
            <person name="Studholme D.J."/>
            <person name="Maclean D."/>
            <person name="Jones J.D."/>
        </authorList>
    </citation>
    <scope>NUCLEOTIDE SEQUENCE</scope>
</reference>
<dbReference type="SUPFAM" id="SSF57850">
    <property type="entry name" value="RING/U-box"/>
    <property type="match status" value="1"/>
</dbReference>
<dbReference type="Gene3D" id="3.30.40.10">
    <property type="entry name" value="Zinc/RING finger domain, C3HC4 (zinc finger)"/>
    <property type="match status" value="1"/>
</dbReference>
<accession>F0W1P8</accession>
<keyword evidence="1" id="KW-0863">Zinc-finger</keyword>
<dbReference type="AlphaFoldDB" id="F0W1P8"/>
<dbReference type="InterPro" id="IPR001841">
    <property type="entry name" value="Znf_RING"/>
</dbReference>
<gene>
    <name evidence="3" type="primary">AlNc14C7G979</name>
    <name evidence="3" type="ORF">ALNC14_011200</name>
</gene>
<organism evidence="3">
    <name type="scientific">Albugo laibachii Nc14</name>
    <dbReference type="NCBI Taxonomy" id="890382"/>
    <lineage>
        <taxon>Eukaryota</taxon>
        <taxon>Sar</taxon>
        <taxon>Stramenopiles</taxon>
        <taxon>Oomycota</taxon>
        <taxon>Peronosporomycetes</taxon>
        <taxon>Albuginales</taxon>
        <taxon>Albuginaceae</taxon>
        <taxon>Albugo</taxon>
    </lineage>
</organism>
<reference evidence="3" key="2">
    <citation type="submission" date="2011-02" db="EMBL/GenBank/DDBJ databases">
        <authorList>
            <person name="MacLean D."/>
        </authorList>
    </citation>
    <scope>NUCLEOTIDE SEQUENCE</scope>
</reference>
<evidence type="ECO:0000259" key="2">
    <source>
        <dbReference type="PROSITE" id="PS50089"/>
    </source>
</evidence>
<dbReference type="HOGENOM" id="CLU_481836_0_0_1"/>
<evidence type="ECO:0000313" key="3">
    <source>
        <dbReference type="EMBL" id="CCA14977.1"/>
    </source>
</evidence>
<feature type="domain" description="RING-type" evidence="2">
    <location>
        <begin position="491"/>
        <end position="532"/>
    </location>
</feature>
<dbReference type="PROSITE" id="PS50089">
    <property type="entry name" value="ZF_RING_2"/>
    <property type="match status" value="1"/>
</dbReference>
<sequence length="605" mass="69338">MCMSHLFHTCYGKMHTIEHSMEMPVHENDLRENVHHLYEICQHCLIVGAGVDGVYVISAAESKITFNIFASALAIQRVWSHCGAIFFCPYLVSRQPIPSAQSNTWVGRKQFLKREAHPQTKVVCLSQPFLDAQDKCNDCLRELLDSETIGEFAFATGKKLYSAYVLLTMNNKPLHELRTVCEHTHACKKLSTKKYPDYLCQSIHEGDISRSDPHTIDPSIVVPIKGTSKAEDVPVYKHLTCLKVPPQLEPSRDRADQREQVRKVKFANNFAYLNLIGSRHSAISPHLAVQYFTIYGRRRESLFKTHCHLHGVNWNLYLVMIFRVVLQLDYLYHIKVWLIYASLNPLISLLPPSNTLKKKRIHTQKKNSRMRLQISSKWISDICQLKYIVVKCRESLLLSFLHSLNAKDSMQCQSSDWKIYHCLSIRQNTLPTSDLPKCCSDMLMLDTNAINITNITLETRHKMTPSLPQNPMEIPVIMFQAYSETTEKQKCYLCHNVIVPNSPVKYLCCTHIYHTSCIDEWLHQNIHCPVCSTQCIFPIATAIPAKSQLNHPSSTTPLKGDIYDQSTPYIKDPPKLFSCRLCNQPFERDASVRPETSGCLHSLDH</sequence>
<dbReference type="EMBL" id="FR824052">
    <property type="protein sequence ID" value="CCA14977.1"/>
    <property type="molecule type" value="Genomic_DNA"/>
</dbReference>
<name>F0W1P8_9STRA</name>
<dbReference type="Pfam" id="PF13639">
    <property type="entry name" value="zf-RING_2"/>
    <property type="match status" value="1"/>
</dbReference>
<protein>
    <submittedName>
        <fullName evidence="3">AlNc14C7G979 protein</fullName>
    </submittedName>
</protein>
<keyword evidence="1" id="KW-0862">Zinc</keyword>